<protein>
    <submittedName>
        <fullName evidence="2">Uncharacterized protein</fullName>
    </submittedName>
</protein>
<dbReference type="RefSeq" id="WP_086063736.1">
    <property type="nucleotide sequence ID" value="NZ_CP021108.1"/>
</dbReference>
<evidence type="ECO:0000313" key="3">
    <source>
        <dbReference type="Proteomes" id="UP000194151"/>
    </source>
</evidence>
<dbReference type="OrthoDB" id="8643118at2"/>
<evidence type="ECO:0000256" key="1">
    <source>
        <dbReference type="SAM" id="MobiDB-lite"/>
    </source>
</evidence>
<evidence type="ECO:0000313" key="2">
    <source>
        <dbReference type="EMBL" id="ARP80510.1"/>
    </source>
</evidence>
<reference evidence="2 3" key="1">
    <citation type="submission" date="2017-05" db="EMBL/GenBank/DDBJ databases">
        <title>Complete and WGS of Bordetella genogroups.</title>
        <authorList>
            <person name="Spilker T."/>
            <person name="LiPuma J."/>
        </authorList>
    </citation>
    <scope>NUCLEOTIDE SEQUENCE [LARGE SCALE GENOMIC DNA]</scope>
    <source>
        <strain evidence="2 3">AU19157</strain>
    </source>
</reference>
<name>A0A1W6YHJ1_9BORD</name>
<keyword evidence="3" id="KW-1185">Reference proteome</keyword>
<gene>
    <name evidence="2" type="ORF">CAL12_06455</name>
</gene>
<organism evidence="2 3">
    <name type="scientific">Bordetella genomosp. 8</name>
    <dbReference type="NCBI Taxonomy" id="1416806"/>
    <lineage>
        <taxon>Bacteria</taxon>
        <taxon>Pseudomonadati</taxon>
        <taxon>Pseudomonadota</taxon>
        <taxon>Betaproteobacteria</taxon>
        <taxon>Burkholderiales</taxon>
        <taxon>Alcaligenaceae</taxon>
        <taxon>Bordetella</taxon>
    </lineage>
</organism>
<feature type="region of interest" description="Disordered" evidence="1">
    <location>
        <begin position="256"/>
        <end position="292"/>
    </location>
</feature>
<sequence length="292" mass="32448">MTINTHPMTQAAMQATIESINPRNRHERFDAQVAWLNAHLAEEDIVFENFRGIDGRPIIPQWCANTFVGYLYKRPDAASAAATPPVYYSEKVAQAEASAVESMTVMLDQPFVDAKTKAMLQQSIRQLQANTQTSHCQEQMTRVLENARAAIIHRGLAQEPQCAETIHIIDAVLGNMSALDRPGMSAPDREFLGIYSETVKRPCEYAVANGRNPYPMTQAFFDACDGGRVAYDHAWDQALEAVRPQTRQMAEQLKSLLRPYAERPSQAAPEGAVSSPAQSPATRDRADSWQLV</sequence>
<dbReference type="KEGG" id="bgv:CAL12_06455"/>
<feature type="compositionally biased region" description="Basic and acidic residues" evidence="1">
    <location>
        <begin position="282"/>
        <end position="292"/>
    </location>
</feature>
<dbReference type="EMBL" id="CP021108">
    <property type="protein sequence ID" value="ARP80510.1"/>
    <property type="molecule type" value="Genomic_DNA"/>
</dbReference>
<dbReference type="Proteomes" id="UP000194151">
    <property type="component" value="Chromosome"/>
</dbReference>
<dbReference type="AlphaFoldDB" id="A0A1W6YHJ1"/>
<accession>A0A1W6YHJ1</accession>
<proteinExistence type="predicted"/>